<gene>
    <name evidence="2" type="ORF">MM415A00587_0012</name>
    <name evidence="1" type="ORF">TM448A02407_0002</name>
</gene>
<proteinExistence type="predicted"/>
<protein>
    <submittedName>
        <fullName evidence="1">Uncharacterized protein</fullName>
    </submittedName>
</protein>
<name>A0A6H1ZVK8_9ZZZZ</name>
<dbReference type="EMBL" id="MT144302">
    <property type="protein sequence ID" value="QJA51966.1"/>
    <property type="molecule type" value="Genomic_DNA"/>
</dbReference>
<evidence type="ECO:0000313" key="1">
    <source>
        <dbReference type="EMBL" id="QJA51966.1"/>
    </source>
</evidence>
<sequence>MIDEFSLNFGKVGIWGWPWHGLISKEDDFSPSEIQLPNGTTRLHDMPEAPWYTYRLKVPGVAAIDRTPEQVAADLALGMEWRNEAILCGRFFQVYGRDLGGWIYCAADGSRWTINWQAETASRMGLIGKPADVRSLTVNMAVDNGQSTPVVDLGSGAVLVIIDPMPMDITPDGRKAILMQYCNDPAYSPGERKIPLGFLLAEVVGDIGTAFELNVTVLHDRTETLGTTDYEDAMTITLDGGGNPNSATGYETRDIEGRIWAAWFDAGGGTQTCTIDQHEELAQECPLSAATGYHRQLVRRRLRVNGVQKAEAELESEFDSMQTGTVDGTGTLNGETIYDETIPGYLYALPKSGAYSLLHQVMPRNYMPGVNVGDRCEVLPFSNNLLAFYISLTGTGSTDPEHRYLGAATPMGSVTINATEEAEIVSSPQREALYGPASYGAFNPVTYEFAAPSAAPIGWT</sequence>
<organism evidence="1">
    <name type="scientific">viral metagenome</name>
    <dbReference type="NCBI Taxonomy" id="1070528"/>
    <lineage>
        <taxon>unclassified sequences</taxon>
        <taxon>metagenomes</taxon>
        <taxon>organismal metagenomes</taxon>
    </lineage>
</organism>
<accession>A0A6H1ZVK8</accession>
<reference evidence="1" key="1">
    <citation type="submission" date="2020-03" db="EMBL/GenBank/DDBJ databases">
        <title>The deep terrestrial virosphere.</title>
        <authorList>
            <person name="Holmfeldt K."/>
            <person name="Nilsson E."/>
            <person name="Simone D."/>
            <person name="Lopez-Fernandez M."/>
            <person name="Wu X."/>
            <person name="de Brujin I."/>
            <person name="Lundin D."/>
            <person name="Andersson A."/>
            <person name="Bertilsson S."/>
            <person name="Dopson M."/>
        </authorList>
    </citation>
    <scope>NUCLEOTIDE SEQUENCE</scope>
    <source>
        <strain evidence="2">MM415A00587</strain>
        <strain evidence="1">TM448A02407</strain>
    </source>
</reference>
<dbReference type="AlphaFoldDB" id="A0A6H1ZVK8"/>
<evidence type="ECO:0000313" key="2">
    <source>
        <dbReference type="EMBL" id="QJA81094.1"/>
    </source>
</evidence>
<dbReference type="EMBL" id="MT142447">
    <property type="protein sequence ID" value="QJA81094.1"/>
    <property type="molecule type" value="Genomic_DNA"/>
</dbReference>